<dbReference type="GO" id="GO:0015740">
    <property type="term" value="P:C4-dicarboxylate transport"/>
    <property type="evidence" value="ECO:0007669"/>
    <property type="project" value="TreeGrafter"/>
</dbReference>
<evidence type="ECO:0000259" key="10">
    <source>
        <dbReference type="Pfam" id="PF04290"/>
    </source>
</evidence>
<keyword evidence="2 9" id="KW-0813">Transport</keyword>
<dbReference type="PANTHER" id="PTHR35011:SF2">
    <property type="entry name" value="2,3-DIKETO-L-GULONATE TRAP TRANSPORTER SMALL PERMEASE PROTEIN YIAM"/>
    <property type="match status" value="1"/>
</dbReference>
<evidence type="ECO:0000256" key="9">
    <source>
        <dbReference type="RuleBase" id="RU369079"/>
    </source>
</evidence>
<evidence type="ECO:0000313" key="11">
    <source>
        <dbReference type="EMBL" id="SLN65675.1"/>
    </source>
</evidence>
<comment type="similarity">
    <text evidence="8 9">Belongs to the TRAP transporter small permease family.</text>
</comment>
<evidence type="ECO:0000256" key="3">
    <source>
        <dbReference type="ARBA" id="ARBA00022475"/>
    </source>
</evidence>
<comment type="function">
    <text evidence="9">Part of the tripartite ATP-independent periplasmic (TRAP) transport system.</text>
</comment>
<dbReference type="InterPro" id="IPR007387">
    <property type="entry name" value="TRAP_DctQ"/>
</dbReference>
<keyword evidence="6 9" id="KW-1133">Transmembrane helix</keyword>
<reference evidence="11 12" key="1">
    <citation type="submission" date="2017-03" db="EMBL/GenBank/DDBJ databases">
        <authorList>
            <person name="Afonso C.L."/>
            <person name="Miller P.J."/>
            <person name="Scott M.A."/>
            <person name="Spackman E."/>
            <person name="Goraichik I."/>
            <person name="Dimitrov K.M."/>
            <person name="Suarez D.L."/>
            <person name="Swayne D.E."/>
        </authorList>
    </citation>
    <scope>NUCLEOTIDE SEQUENCE [LARGE SCALE GENOMIC DNA]</scope>
    <source>
        <strain evidence="11 12">CECT 7450</strain>
    </source>
</reference>
<comment type="subunit">
    <text evidence="9">The complex comprises the extracytoplasmic solute receptor protein and the two transmembrane proteins.</text>
</comment>
<dbReference type="OrthoDB" id="5465095at2"/>
<comment type="subcellular location">
    <subcellularLocation>
        <location evidence="1 9">Cell inner membrane</location>
        <topology evidence="1 9">Multi-pass membrane protein</topology>
    </subcellularLocation>
</comment>
<feature type="transmembrane region" description="Helical" evidence="9">
    <location>
        <begin position="97"/>
        <end position="118"/>
    </location>
</feature>
<evidence type="ECO:0000313" key="12">
    <source>
        <dbReference type="Proteomes" id="UP000193061"/>
    </source>
</evidence>
<evidence type="ECO:0000256" key="8">
    <source>
        <dbReference type="ARBA" id="ARBA00038436"/>
    </source>
</evidence>
<dbReference type="InterPro" id="IPR055348">
    <property type="entry name" value="DctQ"/>
</dbReference>
<feature type="domain" description="Tripartite ATP-independent periplasmic transporters DctQ component" evidence="10">
    <location>
        <begin position="34"/>
        <end position="164"/>
    </location>
</feature>
<feature type="transmembrane region" description="Helical" evidence="9">
    <location>
        <begin position="24"/>
        <end position="46"/>
    </location>
</feature>
<feature type="transmembrane region" description="Helical" evidence="9">
    <location>
        <begin position="138"/>
        <end position="158"/>
    </location>
</feature>
<evidence type="ECO:0000256" key="4">
    <source>
        <dbReference type="ARBA" id="ARBA00022519"/>
    </source>
</evidence>
<organism evidence="11 12">
    <name type="scientific">Roseovarius albus</name>
    <dbReference type="NCBI Taxonomy" id="1247867"/>
    <lineage>
        <taxon>Bacteria</taxon>
        <taxon>Pseudomonadati</taxon>
        <taxon>Pseudomonadota</taxon>
        <taxon>Alphaproteobacteria</taxon>
        <taxon>Rhodobacterales</taxon>
        <taxon>Roseobacteraceae</taxon>
        <taxon>Roseovarius</taxon>
    </lineage>
</organism>
<dbReference type="Pfam" id="PF04290">
    <property type="entry name" value="DctQ"/>
    <property type="match status" value="1"/>
</dbReference>
<dbReference type="Proteomes" id="UP000193061">
    <property type="component" value="Unassembled WGS sequence"/>
</dbReference>
<accession>A0A1X6ZZK8</accession>
<evidence type="ECO:0000256" key="7">
    <source>
        <dbReference type="ARBA" id="ARBA00023136"/>
    </source>
</evidence>
<keyword evidence="7 9" id="KW-0472">Membrane</keyword>
<dbReference type="GO" id="GO:0022857">
    <property type="term" value="F:transmembrane transporter activity"/>
    <property type="evidence" value="ECO:0007669"/>
    <property type="project" value="UniProtKB-UniRule"/>
</dbReference>
<proteinExistence type="inferred from homology"/>
<protein>
    <recommendedName>
        <fullName evidence="9">TRAP transporter small permease protein</fullName>
    </recommendedName>
</protein>
<evidence type="ECO:0000256" key="5">
    <source>
        <dbReference type="ARBA" id="ARBA00022692"/>
    </source>
</evidence>
<keyword evidence="12" id="KW-1185">Reference proteome</keyword>
<keyword evidence="4 9" id="KW-0997">Cell inner membrane</keyword>
<keyword evidence="3" id="KW-1003">Cell membrane</keyword>
<keyword evidence="5 9" id="KW-0812">Transmembrane</keyword>
<feature type="transmembrane region" description="Helical" evidence="9">
    <location>
        <begin position="58"/>
        <end position="76"/>
    </location>
</feature>
<dbReference type="GO" id="GO:0005886">
    <property type="term" value="C:plasma membrane"/>
    <property type="evidence" value="ECO:0007669"/>
    <property type="project" value="UniProtKB-SubCell"/>
</dbReference>
<evidence type="ECO:0000256" key="6">
    <source>
        <dbReference type="ARBA" id="ARBA00022989"/>
    </source>
</evidence>
<gene>
    <name evidence="11" type="ORF">ROA7450_03479</name>
</gene>
<dbReference type="EMBL" id="FWFX01000013">
    <property type="protein sequence ID" value="SLN65675.1"/>
    <property type="molecule type" value="Genomic_DNA"/>
</dbReference>
<dbReference type="PANTHER" id="PTHR35011">
    <property type="entry name" value="2,3-DIKETO-L-GULONATE TRAP TRANSPORTER SMALL PERMEASE PROTEIN YIAM"/>
    <property type="match status" value="1"/>
</dbReference>
<evidence type="ECO:0000256" key="1">
    <source>
        <dbReference type="ARBA" id="ARBA00004429"/>
    </source>
</evidence>
<dbReference type="AlphaFoldDB" id="A0A1X6ZZK8"/>
<sequence>MQDGKTVPFGFLGKIDAGVGRIEVLILGSGIILMAINTIANVFGRYVFNQSIYFSEELNEFLIVIVTFMGLGYATRKGIHIRMSAIYDALPTKVRKAFMIVIAATTSVMMAILAWYALEYVQKVASRGRITPALQLPLYLTYVWVVVGLALTSFQYALTALRNLNFAEEEIYVSYLEIDSYEDPETAAAIQRYEENANEENKS</sequence>
<name>A0A1X6ZZK8_9RHOB</name>
<evidence type="ECO:0000256" key="2">
    <source>
        <dbReference type="ARBA" id="ARBA00022448"/>
    </source>
</evidence>
<dbReference type="RefSeq" id="WP_085807148.1">
    <property type="nucleotide sequence ID" value="NZ_FWFX01000013.1"/>
</dbReference>